<dbReference type="Proteomes" id="UP000295710">
    <property type="component" value="Unassembled WGS sequence"/>
</dbReference>
<dbReference type="AlphaFoldDB" id="A0A4R4FDV8"/>
<proteinExistence type="predicted"/>
<comment type="caution">
    <text evidence="2">The sequence shown here is derived from an EMBL/GenBank/DDBJ whole genome shotgun (WGS) entry which is preliminary data.</text>
</comment>
<keyword evidence="1" id="KW-0472">Membrane</keyword>
<keyword evidence="1" id="KW-0812">Transmembrane</keyword>
<dbReference type="RefSeq" id="WP_132277935.1">
    <property type="nucleotide sequence ID" value="NZ_JAOBST010000004.1"/>
</dbReference>
<protein>
    <submittedName>
        <fullName evidence="2">DUF1294 domain-containing protein</fullName>
    </submittedName>
</protein>
<evidence type="ECO:0000313" key="2">
    <source>
        <dbReference type="EMBL" id="TDA21528.1"/>
    </source>
</evidence>
<reference evidence="2 3" key="1">
    <citation type="journal article" date="2016" name="Nat. Microbiol.">
        <title>The Mouse Intestinal Bacterial Collection (miBC) provides host-specific insight into cultured diversity and functional potential of the gut microbiota.</title>
        <authorList>
            <person name="Lagkouvardos I."/>
            <person name="Pukall R."/>
            <person name="Abt B."/>
            <person name="Foesel B.U."/>
            <person name="Meier-Kolthoff J.P."/>
            <person name="Kumar N."/>
            <person name="Bresciani A."/>
            <person name="Martinez I."/>
            <person name="Just S."/>
            <person name="Ziegler C."/>
            <person name="Brugiroux S."/>
            <person name="Garzetti D."/>
            <person name="Wenning M."/>
            <person name="Bui T.P."/>
            <person name="Wang J."/>
            <person name="Hugenholtz F."/>
            <person name="Plugge C.M."/>
            <person name="Peterson D.A."/>
            <person name="Hornef M.W."/>
            <person name="Baines J.F."/>
            <person name="Smidt H."/>
            <person name="Walter J."/>
            <person name="Kristiansen K."/>
            <person name="Nielsen H.B."/>
            <person name="Haller D."/>
            <person name="Overmann J."/>
            <person name="Stecher B."/>
            <person name="Clavel T."/>
        </authorList>
    </citation>
    <scope>NUCLEOTIDE SEQUENCE [LARGE SCALE GENOMIC DNA]</scope>
    <source>
        <strain evidence="2 3">DSM 28560</strain>
    </source>
</reference>
<name>A0A4R4FDV8_9FIRM</name>
<feature type="transmembrane region" description="Helical" evidence="1">
    <location>
        <begin position="6"/>
        <end position="22"/>
    </location>
</feature>
<evidence type="ECO:0000313" key="3">
    <source>
        <dbReference type="Proteomes" id="UP000295710"/>
    </source>
</evidence>
<keyword evidence="3" id="KW-1185">Reference proteome</keyword>
<feature type="transmembrane region" description="Helical" evidence="1">
    <location>
        <begin position="68"/>
        <end position="86"/>
    </location>
</feature>
<dbReference type="InterPro" id="IPR010718">
    <property type="entry name" value="DUF1294"/>
</dbReference>
<gene>
    <name evidence="2" type="ORF">E1963_11025</name>
</gene>
<sequence length="91" mass="10154">MTYVLFYLICVNMLAFTLFGMDKSRAVRRQWRIPEKTLLLAALIGGSLGAEAGMLCFRHKTKHARFRIGIPAVIIVQLLIGIGLSLSDISF</sequence>
<accession>A0A4R4FDV8</accession>
<organism evidence="2 3">
    <name type="scientific">Extibacter muris</name>
    <dbReference type="NCBI Taxonomy" id="1796622"/>
    <lineage>
        <taxon>Bacteria</taxon>
        <taxon>Bacillati</taxon>
        <taxon>Bacillota</taxon>
        <taxon>Clostridia</taxon>
        <taxon>Lachnospirales</taxon>
        <taxon>Lachnospiraceae</taxon>
        <taxon>Extibacter</taxon>
    </lineage>
</organism>
<dbReference type="Pfam" id="PF06961">
    <property type="entry name" value="DUF1294"/>
    <property type="match status" value="1"/>
</dbReference>
<dbReference type="EMBL" id="SMMX01000008">
    <property type="protein sequence ID" value="TDA21528.1"/>
    <property type="molecule type" value="Genomic_DNA"/>
</dbReference>
<keyword evidence="1" id="KW-1133">Transmembrane helix</keyword>
<evidence type="ECO:0000256" key="1">
    <source>
        <dbReference type="SAM" id="Phobius"/>
    </source>
</evidence>